<protein>
    <submittedName>
        <fullName evidence="2">CAZy families GH13 protein</fullName>
    </submittedName>
</protein>
<dbReference type="PANTHER" id="PTHR10357:SF179">
    <property type="entry name" value="NEUTRAL AND BASIC AMINO ACID TRANSPORT PROTEIN RBAT"/>
    <property type="match status" value="1"/>
</dbReference>
<dbReference type="EMBL" id="KF122469">
    <property type="protein sequence ID" value="AIA89765.1"/>
    <property type="molecule type" value="Genomic_DNA"/>
</dbReference>
<organism evidence="2">
    <name type="scientific">uncultured Enterobacter sp</name>
    <dbReference type="NCBI Taxonomy" id="238202"/>
    <lineage>
        <taxon>Bacteria</taxon>
        <taxon>Pseudomonadati</taxon>
        <taxon>Pseudomonadota</taxon>
        <taxon>Gammaproteobacteria</taxon>
        <taxon>Enterobacterales</taxon>
        <taxon>Enterobacteriaceae</taxon>
        <taxon>Enterobacter</taxon>
        <taxon>environmental samples</taxon>
    </lineage>
</organism>
<dbReference type="InterPro" id="IPR017853">
    <property type="entry name" value="GH"/>
</dbReference>
<dbReference type="AlphaFoldDB" id="A0A060C9P5"/>
<accession>A0A060C9P5</accession>
<evidence type="ECO:0000259" key="1">
    <source>
        <dbReference type="Pfam" id="PF00128"/>
    </source>
</evidence>
<proteinExistence type="predicted"/>
<dbReference type="Pfam" id="PF00128">
    <property type="entry name" value="Alpha-amylase"/>
    <property type="match status" value="1"/>
</dbReference>
<evidence type="ECO:0000313" key="2">
    <source>
        <dbReference type="EMBL" id="AIA89765.1"/>
    </source>
</evidence>
<reference evidence="2" key="1">
    <citation type="journal article" date="2013" name="Environ. Microbiol.">
        <title>Seasonally variable intestinal metagenomes of the red palm weevil (Rhynchophorus ferrugineus).</title>
        <authorList>
            <person name="Jia S."/>
            <person name="Zhang X."/>
            <person name="Zhang G."/>
            <person name="Yin A."/>
            <person name="Zhang S."/>
            <person name="Li F."/>
            <person name="Wang L."/>
            <person name="Zhao D."/>
            <person name="Yun Q."/>
            <person name="Tala"/>
            <person name="Wang J."/>
            <person name="Sun G."/>
            <person name="Baabdullah M."/>
            <person name="Yu X."/>
            <person name="Hu S."/>
            <person name="Al-Mssallem I.S."/>
            <person name="Yu J."/>
        </authorList>
    </citation>
    <scope>NUCLEOTIDE SEQUENCE</scope>
</reference>
<dbReference type="PANTHER" id="PTHR10357">
    <property type="entry name" value="ALPHA-AMYLASE FAMILY MEMBER"/>
    <property type="match status" value="1"/>
</dbReference>
<feature type="non-terminal residue" evidence="2">
    <location>
        <position position="1"/>
    </location>
</feature>
<dbReference type="GO" id="GO:0009313">
    <property type="term" value="P:oligosaccharide catabolic process"/>
    <property type="evidence" value="ECO:0007669"/>
    <property type="project" value="TreeGrafter"/>
</dbReference>
<dbReference type="GO" id="GO:0004556">
    <property type="term" value="F:alpha-amylase activity"/>
    <property type="evidence" value="ECO:0007669"/>
    <property type="project" value="TreeGrafter"/>
</dbReference>
<sequence>AKLLATLELTQRGTPYIYQGQELGRVNARFASIEQLRDVESINRYAELLDQGLTPRRAFAQILAGTRDHSRVPMPWDAGPHGGFTTGTPWIEGDDRHETINVAAALADPDSVLAHYRALIALRRAHPALVYGDFEVLRRDVPSHWRYVRHRGRRG</sequence>
<feature type="non-terminal residue" evidence="2">
    <location>
        <position position="155"/>
    </location>
</feature>
<feature type="domain" description="Glycosyl hydrolase family 13 catalytic" evidence="1">
    <location>
        <begin position="1"/>
        <end position="132"/>
    </location>
</feature>
<dbReference type="InterPro" id="IPR006047">
    <property type="entry name" value="GH13_cat_dom"/>
</dbReference>
<dbReference type="Gene3D" id="3.20.20.80">
    <property type="entry name" value="Glycosidases"/>
    <property type="match status" value="1"/>
</dbReference>
<name>A0A060C9P5_9ENTR</name>
<dbReference type="SUPFAM" id="SSF51445">
    <property type="entry name" value="(Trans)glycosidases"/>
    <property type="match status" value="1"/>
</dbReference>